<evidence type="ECO:0000256" key="5">
    <source>
        <dbReference type="ARBA" id="ARBA00023159"/>
    </source>
</evidence>
<dbReference type="STRING" id="10141.ENSCPOP00000017206"/>
<evidence type="ECO:0000256" key="7">
    <source>
        <dbReference type="ARBA" id="ARBA00023242"/>
    </source>
</evidence>
<dbReference type="InParanoid" id="H0W2L3"/>
<keyword evidence="7" id="KW-0539">Nucleus</keyword>
<dbReference type="Ensembl" id="ENSCPOT00000022129.2">
    <property type="protein sequence ID" value="ENSCPOP00000017206.2"/>
    <property type="gene ID" value="ENSCPOG00000024445.2"/>
</dbReference>
<dbReference type="Pfam" id="PF03299">
    <property type="entry name" value="TF_AP-2"/>
    <property type="match status" value="1"/>
</dbReference>
<evidence type="ECO:0000259" key="9">
    <source>
        <dbReference type="Pfam" id="PF03299"/>
    </source>
</evidence>
<dbReference type="PANTHER" id="PTHR10812">
    <property type="entry name" value="TRANSCRIPTION FACTOR AP-2"/>
    <property type="match status" value="1"/>
</dbReference>
<feature type="domain" description="Transcription factor AP-2 C-terminal" evidence="9">
    <location>
        <begin position="150"/>
        <end position="342"/>
    </location>
</feature>
<dbReference type="FunCoup" id="H0W2L3">
    <property type="interactions" value="835"/>
</dbReference>
<sequence>FPRPAPAGLSTTLAGGPLRKPGAPWGKAASPPQAPLGAPPRAGRPGPTDEPRGGLLPPPGARAGAFDSRRRTTPAAVAPAPARPDMTAISTRALTAALSYLQAMDEPGMSLLDQSVIKKVPMPSKASSLSALSLAKDSLVGGITNPSEVFCSVPGRLSLLSSTSKYKVTVGEVQRRLSPPECLNASLLGGVLRRAKSKNGGRCLRERLEKIGLNLPAGRRKAANVTLLTSLVEGEAVHLARDFGYVCETEFPAKAAAEYLCRQHADPGELHSRKNMLLAAKQICKEFADLMAQDRSPLGNSRPALILEPGVQSCLTHFSLITHGFGGPAICAALTAFQNYLLESLKGMDKMFLSSAGSGHGETKASEKDAKHRK</sequence>
<dbReference type="Proteomes" id="UP000005447">
    <property type="component" value="Unassembled WGS sequence"/>
</dbReference>
<keyword evidence="6" id="KW-0804">Transcription</keyword>
<dbReference type="OMA" id="XSAMERP"/>
<keyword evidence="5" id="KW-0010">Activator</keyword>
<proteinExistence type="inferred from homology"/>
<gene>
    <name evidence="10" type="primary">TFAP2E</name>
</gene>
<evidence type="ECO:0000256" key="1">
    <source>
        <dbReference type="ARBA" id="ARBA00004123"/>
    </source>
</evidence>
<comment type="subcellular location">
    <subcellularLocation>
        <location evidence="1">Nucleus</location>
    </subcellularLocation>
</comment>
<dbReference type="GO" id="GO:0001228">
    <property type="term" value="F:DNA-binding transcription activator activity, RNA polymerase II-specific"/>
    <property type="evidence" value="ECO:0007669"/>
    <property type="project" value="Ensembl"/>
</dbReference>
<dbReference type="PANTHER" id="PTHR10812:SF13">
    <property type="entry name" value="TRANSCRIPTION FACTOR AP-2-EPSILON"/>
    <property type="match status" value="1"/>
</dbReference>
<keyword evidence="11" id="KW-1185">Reference proteome</keyword>
<dbReference type="InterPro" id="IPR004979">
    <property type="entry name" value="TF_AP2"/>
</dbReference>
<name>H0W2L3_CAVPO</name>
<reference evidence="11" key="1">
    <citation type="journal article" date="2011" name="Nature">
        <title>A high-resolution map of human evolutionary constraint using 29 mammals.</title>
        <authorList>
            <person name="Lindblad-Toh K."/>
            <person name="Garber M."/>
            <person name="Zuk O."/>
            <person name="Lin M.F."/>
            <person name="Parker B.J."/>
            <person name="Washietl S."/>
            <person name="Kheradpour P."/>
            <person name="Ernst J."/>
            <person name="Jordan G."/>
            <person name="Mauceli E."/>
            <person name="Ward L.D."/>
            <person name="Lowe C.B."/>
            <person name="Holloway A.K."/>
            <person name="Clamp M."/>
            <person name="Gnerre S."/>
            <person name="Alfoldi J."/>
            <person name="Beal K."/>
            <person name="Chang J."/>
            <person name="Clawson H."/>
            <person name="Cuff J."/>
            <person name="Di Palma F."/>
            <person name="Fitzgerald S."/>
            <person name="Flicek P."/>
            <person name="Guttman M."/>
            <person name="Hubisz M.J."/>
            <person name="Jaffe D.B."/>
            <person name="Jungreis I."/>
            <person name="Kent W.J."/>
            <person name="Kostka D."/>
            <person name="Lara M."/>
            <person name="Martins A.L."/>
            <person name="Massingham T."/>
            <person name="Moltke I."/>
            <person name="Raney B.J."/>
            <person name="Rasmussen M.D."/>
            <person name="Robinson J."/>
            <person name="Stark A."/>
            <person name="Vilella A.J."/>
            <person name="Wen J."/>
            <person name="Xie X."/>
            <person name="Zody M.C."/>
            <person name="Baldwin J."/>
            <person name="Bloom T."/>
            <person name="Chin C.W."/>
            <person name="Heiman D."/>
            <person name="Nicol R."/>
            <person name="Nusbaum C."/>
            <person name="Young S."/>
            <person name="Wilkinson J."/>
            <person name="Worley K.C."/>
            <person name="Kovar C.L."/>
            <person name="Muzny D.M."/>
            <person name="Gibbs R.A."/>
            <person name="Cree A."/>
            <person name="Dihn H.H."/>
            <person name="Fowler G."/>
            <person name="Jhangiani S."/>
            <person name="Joshi V."/>
            <person name="Lee S."/>
            <person name="Lewis L.R."/>
            <person name="Nazareth L.V."/>
            <person name="Okwuonu G."/>
            <person name="Santibanez J."/>
            <person name="Warren W.C."/>
            <person name="Mardis E.R."/>
            <person name="Weinstock G.M."/>
            <person name="Wilson R.K."/>
            <person name="Delehaunty K."/>
            <person name="Dooling D."/>
            <person name="Fronik C."/>
            <person name="Fulton L."/>
            <person name="Fulton B."/>
            <person name="Graves T."/>
            <person name="Minx P."/>
            <person name="Sodergren E."/>
            <person name="Birney E."/>
            <person name="Margulies E.H."/>
            <person name="Herrero J."/>
            <person name="Green E.D."/>
            <person name="Haussler D."/>
            <person name="Siepel A."/>
            <person name="Goldman N."/>
            <person name="Pollard K.S."/>
            <person name="Pedersen J.S."/>
            <person name="Lander E.S."/>
            <person name="Kellis M."/>
        </authorList>
    </citation>
    <scope>NUCLEOTIDE SEQUENCE [LARGE SCALE GENOMIC DNA]</scope>
    <source>
        <strain evidence="11">2N</strain>
    </source>
</reference>
<accession>H0W2L3</accession>
<evidence type="ECO:0000256" key="2">
    <source>
        <dbReference type="ARBA" id="ARBA00007770"/>
    </source>
</evidence>
<comment type="similarity">
    <text evidence="2">Belongs to the AP-2 family.</text>
</comment>
<reference evidence="10" key="2">
    <citation type="submission" date="2025-08" db="UniProtKB">
        <authorList>
            <consortium name="Ensembl"/>
        </authorList>
    </citation>
    <scope>IDENTIFICATION</scope>
    <source>
        <strain evidence="10">2N</strain>
    </source>
</reference>
<dbReference type="InterPro" id="IPR013854">
    <property type="entry name" value="TF_AP2_C"/>
</dbReference>
<evidence type="ECO:0000313" key="11">
    <source>
        <dbReference type="Proteomes" id="UP000005447"/>
    </source>
</evidence>
<dbReference type="GO" id="GO:0005634">
    <property type="term" value="C:nucleus"/>
    <property type="evidence" value="ECO:0007669"/>
    <property type="project" value="UniProtKB-SubCell"/>
</dbReference>
<dbReference type="GO" id="GO:0042127">
    <property type="term" value="P:regulation of cell population proliferation"/>
    <property type="evidence" value="ECO:0007669"/>
    <property type="project" value="TreeGrafter"/>
</dbReference>
<protein>
    <submittedName>
        <fullName evidence="10">Transcription factor AP-2 epsilon</fullName>
    </submittedName>
</protein>
<keyword evidence="4" id="KW-0238">DNA-binding</keyword>
<evidence type="ECO:0000256" key="3">
    <source>
        <dbReference type="ARBA" id="ARBA00023015"/>
    </source>
</evidence>
<reference evidence="10" key="3">
    <citation type="submission" date="2025-09" db="UniProtKB">
        <authorList>
            <consortium name="Ensembl"/>
        </authorList>
    </citation>
    <scope>IDENTIFICATION</scope>
    <source>
        <strain evidence="10">2N</strain>
    </source>
</reference>
<dbReference type="eggNOG" id="KOG3811">
    <property type="taxonomic scope" value="Eukaryota"/>
</dbReference>
<dbReference type="EMBL" id="AAKN02028522">
    <property type="status" value="NOT_ANNOTATED_CDS"/>
    <property type="molecule type" value="Genomic_DNA"/>
</dbReference>
<evidence type="ECO:0000256" key="8">
    <source>
        <dbReference type="SAM" id="MobiDB-lite"/>
    </source>
</evidence>
<evidence type="ECO:0000256" key="4">
    <source>
        <dbReference type="ARBA" id="ARBA00023125"/>
    </source>
</evidence>
<dbReference type="GO" id="GO:0000978">
    <property type="term" value="F:RNA polymerase II cis-regulatory region sequence-specific DNA binding"/>
    <property type="evidence" value="ECO:0007669"/>
    <property type="project" value="Ensembl"/>
</dbReference>
<organism evidence="10 11">
    <name type="scientific">Cavia porcellus</name>
    <name type="common">Guinea pig</name>
    <dbReference type="NCBI Taxonomy" id="10141"/>
    <lineage>
        <taxon>Eukaryota</taxon>
        <taxon>Metazoa</taxon>
        <taxon>Chordata</taxon>
        <taxon>Craniata</taxon>
        <taxon>Vertebrata</taxon>
        <taxon>Euteleostomi</taxon>
        <taxon>Mammalia</taxon>
        <taxon>Eutheria</taxon>
        <taxon>Euarchontoglires</taxon>
        <taxon>Glires</taxon>
        <taxon>Rodentia</taxon>
        <taxon>Hystricomorpha</taxon>
        <taxon>Caviidae</taxon>
        <taxon>Cavia</taxon>
    </lineage>
</organism>
<dbReference type="VEuPathDB" id="HostDB:ENSCPOG00000024445"/>
<feature type="region of interest" description="Disordered" evidence="8">
    <location>
        <begin position="1"/>
        <end position="83"/>
    </location>
</feature>
<feature type="compositionally biased region" description="Low complexity" evidence="8">
    <location>
        <begin position="73"/>
        <end position="83"/>
    </location>
</feature>
<dbReference type="AlphaFoldDB" id="H0W2L3"/>
<dbReference type="PRINTS" id="PR01748">
    <property type="entry name" value="AP2TNSCPFCT"/>
</dbReference>
<dbReference type="GO" id="GO:0042802">
    <property type="term" value="F:identical protein binding"/>
    <property type="evidence" value="ECO:0007669"/>
    <property type="project" value="Ensembl"/>
</dbReference>
<keyword evidence="3" id="KW-0805">Transcription regulation</keyword>
<dbReference type="GeneTree" id="ENSGT00950000182848"/>
<dbReference type="HOGENOM" id="CLU_035175_0_0_1"/>
<evidence type="ECO:0000313" key="10">
    <source>
        <dbReference type="Ensembl" id="ENSCPOP00000017206.2"/>
    </source>
</evidence>
<evidence type="ECO:0000256" key="6">
    <source>
        <dbReference type="ARBA" id="ARBA00023163"/>
    </source>
</evidence>